<dbReference type="FunFam" id="1.20.5.520:FF:000001">
    <property type="entry name" value="Thymosin beta"/>
    <property type="match status" value="1"/>
</dbReference>
<dbReference type="GO" id="GO:0005829">
    <property type="term" value="C:cytosol"/>
    <property type="evidence" value="ECO:0007669"/>
    <property type="project" value="TreeGrafter"/>
</dbReference>
<keyword evidence="3" id="KW-0963">Cytoplasm</keyword>
<dbReference type="InterPro" id="IPR001152">
    <property type="entry name" value="Beta-thymosin"/>
</dbReference>
<dbReference type="EMBL" id="VSRR010000641">
    <property type="protein sequence ID" value="MPC18033.1"/>
    <property type="molecule type" value="Genomic_DNA"/>
</dbReference>
<keyword evidence="4" id="KW-0206">Cytoskeleton</keyword>
<reference evidence="5 6" key="1">
    <citation type="submission" date="2019-05" db="EMBL/GenBank/DDBJ databases">
        <title>Another draft genome of Portunus trituberculatus and its Hox gene families provides insights of decapod evolution.</title>
        <authorList>
            <person name="Jeong J.-H."/>
            <person name="Song I."/>
            <person name="Kim S."/>
            <person name="Choi T."/>
            <person name="Kim D."/>
            <person name="Ryu S."/>
            <person name="Kim W."/>
        </authorList>
    </citation>
    <scope>NUCLEOTIDE SEQUENCE [LARGE SCALE GENOMIC DNA]</scope>
    <source>
        <tissue evidence="5">Muscle</tissue>
    </source>
</reference>
<organism evidence="5 6">
    <name type="scientific">Portunus trituberculatus</name>
    <name type="common">Swimming crab</name>
    <name type="synonym">Neptunus trituberculatus</name>
    <dbReference type="NCBI Taxonomy" id="210409"/>
    <lineage>
        <taxon>Eukaryota</taxon>
        <taxon>Metazoa</taxon>
        <taxon>Ecdysozoa</taxon>
        <taxon>Arthropoda</taxon>
        <taxon>Crustacea</taxon>
        <taxon>Multicrustacea</taxon>
        <taxon>Malacostraca</taxon>
        <taxon>Eumalacostraca</taxon>
        <taxon>Eucarida</taxon>
        <taxon>Decapoda</taxon>
        <taxon>Pleocyemata</taxon>
        <taxon>Brachyura</taxon>
        <taxon>Eubrachyura</taxon>
        <taxon>Portunoidea</taxon>
        <taxon>Portunidae</taxon>
        <taxon>Portuninae</taxon>
        <taxon>Portunus</taxon>
    </lineage>
</organism>
<dbReference type="PANTHER" id="PTHR20940">
    <property type="entry name" value="TETRA THYMOSIN"/>
    <property type="match status" value="1"/>
</dbReference>
<proteinExistence type="inferred from homology"/>
<name>A0A5B7D9Z2_PORTR</name>
<comment type="similarity">
    <text evidence="2">Belongs to the thymosin beta family.</text>
</comment>
<comment type="caution">
    <text evidence="5">The sequence shown here is derived from an EMBL/GenBank/DDBJ whole genome shotgun (WGS) entry which is preliminary data.</text>
</comment>
<dbReference type="Pfam" id="PF01290">
    <property type="entry name" value="Thymosin"/>
    <property type="match status" value="2"/>
</dbReference>
<dbReference type="GO" id="GO:0007015">
    <property type="term" value="P:actin filament organization"/>
    <property type="evidence" value="ECO:0007669"/>
    <property type="project" value="InterPro"/>
</dbReference>
<protein>
    <submittedName>
        <fullName evidence="5">Thymosin beta-4</fullName>
    </submittedName>
</protein>
<keyword evidence="6" id="KW-1185">Reference proteome</keyword>
<gene>
    <name evidence="5" type="primary">Tmsb4x</name>
    <name evidence="5" type="ORF">E2C01_010906</name>
</gene>
<dbReference type="GO" id="GO:0003785">
    <property type="term" value="F:actin monomer binding"/>
    <property type="evidence" value="ECO:0007669"/>
    <property type="project" value="InterPro"/>
</dbReference>
<comment type="subcellular location">
    <subcellularLocation>
        <location evidence="1">Cytoplasm</location>
        <location evidence="1">Cytoskeleton</location>
    </subcellularLocation>
</comment>
<dbReference type="InterPro" id="IPR038386">
    <property type="entry name" value="Beta-thymosin_sf"/>
</dbReference>
<evidence type="ECO:0000256" key="2">
    <source>
        <dbReference type="ARBA" id="ARBA00009511"/>
    </source>
</evidence>
<dbReference type="OrthoDB" id="2151618at2759"/>
<dbReference type="Gene3D" id="1.20.5.520">
    <property type="entry name" value="Single helix bin"/>
    <property type="match status" value="3"/>
</dbReference>
<dbReference type="PANTHER" id="PTHR20940:SF1">
    <property type="entry name" value="CIBOULOT, ISOFORM A"/>
    <property type="match status" value="1"/>
</dbReference>
<evidence type="ECO:0000313" key="5">
    <source>
        <dbReference type="EMBL" id="MPC18033.1"/>
    </source>
</evidence>
<evidence type="ECO:0000256" key="1">
    <source>
        <dbReference type="ARBA" id="ARBA00004245"/>
    </source>
</evidence>
<dbReference type="GO" id="GO:0005856">
    <property type="term" value="C:cytoskeleton"/>
    <property type="evidence" value="ECO:0007669"/>
    <property type="project" value="UniProtKB-SubCell"/>
</dbReference>
<evidence type="ECO:0000256" key="3">
    <source>
        <dbReference type="ARBA" id="ARBA00022490"/>
    </source>
</evidence>
<sequence>MSAEATLKDLPKVDSVLKEQLEGFSQDKLKKTDTTEKTTLPTKEDVENEKQHDKLMHNIEDFRSDRLKRTSTSEKIVLPTPEGTTCSVGCSASHACADSFLAPDIIAEKGQQALCEGIEKFDPSGLKKTATAEKNTLPTKEVIEAEKKA</sequence>
<dbReference type="Proteomes" id="UP000324222">
    <property type="component" value="Unassembled WGS sequence"/>
</dbReference>
<dbReference type="AlphaFoldDB" id="A0A5B7D9Z2"/>
<dbReference type="SMART" id="SM00152">
    <property type="entry name" value="THY"/>
    <property type="match status" value="3"/>
</dbReference>
<evidence type="ECO:0000313" key="6">
    <source>
        <dbReference type="Proteomes" id="UP000324222"/>
    </source>
</evidence>
<accession>A0A5B7D9Z2</accession>
<evidence type="ECO:0000256" key="4">
    <source>
        <dbReference type="ARBA" id="ARBA00023212"/>
    </source>
</evidence>